<sequence>MSFYPHSGAPSSPYFAPAPESDESPPLGSNLGITSASSTSSTGMVWLEGTPHRPPLGAGVTLSTAGNPSISGDQWSWDAPSIAFETNEETPDLEETMGDVESLVEMDVAEVQPQWGLGTSALSVNGIPPFDIHGARASLFTFQGSHVARTDTFAYGINDPVPSQNLSWPSIPIHEPQATSADPLGLYNPDFLSGRPFVHINDNARDTNASPLEFRSDIQQWTKQPLYGDVHTAILPRLYDVPKVYPPGRYSDFDIHCWQEAGAKNFDSHLIGPIPLDQPQLAVDSRIPLALSSLARDPLPVNGPVQACHPGIAHRHPTGVQNDFTFIPLEPWDETTGFQDPNNPSYLRSFQPFQTPFTSLDSSMNSSGLRFEGHREQGGSSEYTAFLCDGHAQSSLRNPNSRIYSPYALTESSRSYGPSGSSDSLQPESFLGQVPANDPAEQSVVSDPVLSQHQRRRRKTSAFFRHTPYTMTALRKYPLNRDLPTHFLVRQEKRPEKGSGKTVTRQRNACQHCSTQKRHCNPPNKRPCDYCLSLASEIHLIAQRICFKQKERALEFRNMIPDFFNINVHNRDLATGVKSLVFKPITRKLVHPPSEINGQALPVRSVAPLEAQFECCLDLPSLISPSTATSEVSLTKEICAMTHQLQKRGNGIFEAFDSGPTLEGTIDSEGEKKIISEEFAILLIAFVAVKFSMMPMSKRNGAKISATPTANGGPLRDVFNKRDLLQLYAEFDQFRIVPSTLQSVEDMIQWGMSDVGERARHDPKNVELCLDILLLSYVEHNQDRHKQGNVLCCLAEKISKMAALSKFLDDRAPIYKDVFDETLRAHMINTWRSARVERAVKRQWFTRAAKGVTGLEKDILSMIDIVFAKPGRRVTPHCSDPVIFGLCVRRMSLHYRRQCLKGCELFGKDEVDRFENGEKMYDLMVRQYVQVYEGTLSPLCKDWDREKHKSAFDYDEGLVRKFEQYKAAEEHHYHHELRKEFDGVYLALFVNKENQKHHSLKKEWQSFRFSPESISRGFGCL</sequence>
<feature type="compositionally biased region" description="Basic and acidic residues" evidence="1">
    <location>
        <begin position="489"/>
        <end position="499"/>
    </location>
</feature>
<evidence type="ECO:0000313" key="2">
    <source>
        <dbReference type="EMBL" id="KAF2101254.1"/>
    </source>
</evidence>
<dbReference type="OrthoDB" id="3555584at2759"/>
<dbReference type="AlphaFoldDB" id="A0A9P4IKW7"/>
<comment type="caution">
    <text evidence="2">The sequence shown here is derived from an EMBL/GenBank/DDBJ whole genome shotgun (WGS) entry which is preliminary data.</text>
</comment>
<dbReference type="EMBL" id="ML978123">
    <property type="protein sequence ID" value="KAF2101254.1"/>
    <property type="molecule type" value="Genomic_DNA"/>
</dbReference>
<feature type="region of interest" description="Disordered" evidence="1">
    <location>
        <begin position="1"/>
        <end position="52"/>
    </location>
</feature>
<reference evidence="2" key="1">
    <citation type="journal article" date="2020" name="Stud. Mycol.">
        <title>101 Dothideomycetes genomes: a test case for predicting lifestyles and emergence of pathogens.</title>
        <authorList>
            <person name="Haridas S."/>
            <person name="Albert R."/>
            <person name="Binder M."/>
            <person name="Bloem J."/>
            <person name="Labutti K."/>
            <person name="Salamov A."/>
            <person name="Andreopoulos B."/>
            <person name="Baker S."/>
            <person name="Barry K."/>
            <person name="Bills G."/>
            <person name="Bluhm B."/>
            <person name="Cannon C."/>
            <person name="Castanera R."/>
            <person name="Culley D."/>
            <person name="Daum C."/>
            <person name="Ezra D."/>
            <person name="Gonzalez J."/>
            <person name="Henrissat B."/>
            <person name="Kuo A."/>
            <person name="Liang C."/>
            <person name="Lipzen A."/>
            <person name="Lutzoni F."/>
            <person name="Magnuson J."/>
            <person name="Mondo S."/>
            <person name="Nolan M."/>
            <person name="Ohm R."/>
            <person name="Pangilinan J."/>
            <person name="Park H.-J."/>
            <person name="Ramirez L."/>
            <person name="Alfaro M."/>
            <person name="Sun H."/>
            <person name="Tritt A."/>
            <person name="Yoshinaga Y."/>
            <person name="Zwiers L.-H."/>
            <person name="Turgeon B."/>
            <person name="Goodwin S."/>
            <person name="Spatafora J."/>
            <person name="Crous P."/>
            <person name="Grigoriev I."/>
        </authorList>
    </citation>
    <scope>NUCLEOTIDE SEQUENCE</scope>
    <source>
        <strain evidence="2">CBS 133067</strain>
    </source>
</reference>
<protein>
    <submittedName>
        <fullName evidence="2">Uncharacterized protein</fullName>
    </submittedName>
</protein>
<proteinExistence type="predicted"/>
<evidence type="ECO:0000256" key="1">
    <source>
        <dbReference type="SAM" id="MobiDB-lite"/>
    </source>
</evidence>
<feature type="compositionally biased region" description="Polar residues" evidence="1">
    <location>
        <begin position="443"/>
        <end position="452"/>
    </location>
</feature>
<evidence type="ECO:0000313" key="3">
    <source>
        <dbReference type="Proteomes" id="UP000799772"/>
    </source>
</evidence>
<feature type="region of interest" description="Disordered" evidence="1">
    <location>
        <begin position="488"/>
        <end position="520"/>
    </location>
</feature>
<gene>
    <name evidence="2" type="ORF">NA57DRAFT_72696</name>
</gene>
<name>A0A9P4IKW7_9PEZI</name>
<accession>A0A9P4IKW7</accession>
<feature type="compositionally biased region" description="Polar residues" evidence="1">
    <location>
        <begin position="501"/>
        <end position="514"/>
    </location>
</feature>
<feature type="compositionally biased region" description="Low complexity" evidence="1">
    <location>
        <begin position="412"/>
        <end position="424"/>
    </location>
</feature>
<dbReference type="Proteomes" id="UP000799772">
    <property type="component" value="Unassembled WGS sequence"/>
</dbReference>
<keyword evidence="3" id="KW-1185">Reference proteome</keyword>
<feature type="region of interest" description="Disordered" evidence="1">
    <location>
        <begin position="411"/>
        <end position="464"/>
    </location>
</feature>
<organism evidence="2 3">
    <name type="scientific">Rhizodiscina lignyota</name>
    <dbReference type="NCBI Taxonomy" id="1504668"/>
    <lineage>
        <taxon>Eukaryota</taxon>
        <taxon>Fungi</taxon>
        <taxon>Dikarya</taxon>
        <taxon>Ascomycota</taxon>
        <taxon>Pezizomycotina</taxon>
        <taxon>Dothideomycetes</taxon>
        <taxon>Pleosporomycetidae</taxon>
        <taxon>Aulographales</taxon>
        <taxon>Rhizodiscinaceae</taxon>
        <taxon>Rhizodiscina</taxon>
    </lineage>
</organism>